<dbReference type="GO" id="GO:0003796">
    <property type="term" value="F:lysozyme activity"/>
    <property type="evidence" value="ECO:0007669"/>
    <property type="project" value="UniProtKB-EC"/>
</dbReference>
<dbReference type="PANTHER" id="PTHR38107">
    <property type="match status" value="1"/>
</dbReference>
<evidence type="ECO:0000313" key="10">
    <source>
        <dbReference type="Proteomes" id="UP000028826"/>
    </source>
</evidence>
<dbReference type="AlphaFoldDB" id="A0A086Y0D3"/>
<dbReference type="HAMAP" id="MF_04110">
    <property type="entry name" value="ENDOLYSIN_T4"/>
    <property type="match status" value="1"/>
</dbReference>
<dbReference type="Gene3D" id="1.10.530.40">
    <property type="match status" value="1"/>
</dbReference>
<keyword evidence="4 7" id="KW-0378">Hydrolase</keyword>
<dbReference type="SUPFAM" id="SSF53955">
    <property type="entry name" value="Lysozyme-like"/>
    <property type="match status" value="1"/>
</dbReference>
<organism evidence="9 10">
    <name type="scientific">Haematobacter massiliensis</name>
    <dbReference type="NCBI Taxonomy" id="195105"/>
    <lineage>
        <taxon>Bacteria</taxon>
        <taxon>Pseudomonadati</taxon>
        <taxon>Pseudomonadota</taxon>
        <taxon>Alphaproteobacteria</taxon>
        <taxon>Rhodobacterales</taxon>
        <taxon>Paracoccaceae</taxon>
        <taxon>Haematobacter</taxon>
    </lineage>
</organism>
<evidence type="ECO:0000256" key="2">
    <source>
        <dbReference type="ARBA" id="ARBA00022529"/>
    </source>
</evidence>
<dbReference type="OrthoDB" id="5327667at2"/>
<dbReference type="GO" id="GO:0042742">
    <property type="term" value="P:defense response to bacterium"/>
    <property type="evidence" value="ECO:0007669"/>
    <property type="project" value="UniProtKB-KW"/>
</dbReference>
<evidence type="ECO:0000256" key="3">
    <source>
        <dbReference type="ARBA" id="ARBA00022638"/>
    </source>
</evidence>
<keyword evidence="3 7" id="KW-0081">Bacteriolytic enzyme</keyword>
<dbReference type="InterPro" id="IPR051018">
    <property type="entry name" value="Bacteriophage_GH24"/>
</dbReference>
<evidence type="ECO:0000256" key="5">
    <source>
        <dbReference type="ARBA" id="ARBA00023200"/>
    </source>
</evidence>
<keyword evidence="10" id="KW-1185">Reference proteome</keyword>
<proteinExistence type="inferred from homology"/>
<accession>A0A086Y0D3</accession>
<evidence type="ECO:0000256" key="6">
    <source>
        <dbReference type="ARBA" id="ARBA00023295"/>
    </source>
</evidence>
<dbReference type="EC" id="3.2.1.17" evidence="7"/>
<gene>
    <name evidence="9" type="ORF">CN97_00640</name>
</gene>
<reference evidence="9 10" key="1">
    <citation type="submission" date="2014-03" db="EMBL/GenBank/DDBJ databases">
        <title>Genome of Haematobacter massiliensis CCUG 47968.</title>
        <authorList>
            <person name="Wang D."/>
            <person name="Wang G."/>
        </authorList>
    </citation>
    <scope>NUCLEOTIDE SEQUENCE [LARGE SCALE GENOMIC DNA]</scope>
    <source>
        <strain evidence="9 10">CCUG 47968</strain>
    </source>
</reference>
<dbReference type="InterPro" id="IPR002196">
    <property type="entry name" value="Glyco_hydro_24"/>
</dbReference>
<comment type="similarity">
    <text evidence="7">Belongs to the glycosyl hydrolase 24 family.</text>
</comment>
<dbReference type="CDD" id="cd00737">
    <property type="entry name" value="lyz_endolysin_autolysin"/>
    <property type="match status" value="1"/>
</dbReference>
<keyword evidence="8" id="KW-0472">Membrane</keyword>
<feature type="transmembrane region" description="Helical" evidence="8">
    <location>
        <begin position="198"/>
        <end position="216"/>
    </location>
</feature>
<comment type="caution">
    <text evidence="9">The sequence shown here is derived from an EMBL/GenBank/DDBJ whole genome shotgun (WGS) entry which is preliminary data.</text>
</comment>
<dbReference type="InterPro" id="IPR023346">
    <property type="entry name" value="Lysozyme-like_dom_sf"/>
</dbReference>
<dbReference type="InterPro" id="IPR034690">
    <property type="entry name" value="Endolysin_T4_type"/>
</dbReference>
<dbReference type="EMBL" id="JGYG01000010">
    <property type="protein sequence ID" value="KFI27733.1"/>
    <property type="molecule type" value="Genomic_DNA"/>
</dbReference>
<dbReference type="PANTHER" id="PTHR38107:SF3">
    <property type="entry name" value="LYSOZYME RRRD-RELATED"/>
    <property type="match status" value="1"/>
</dbReference>
<dbReference type="GO" id="GO:0016998">
    <property type="term" value="P:cell wall macromolecule catabolic process"/>
    <property type="evidence" value="ECO:0007669"/>
    <property type="project" value="InterPro"/>
</dbReference>
<evidence type="ECO:0000256" key="4">
    <source>
        <dbReference type="ARBA" id="ARBA00022801"/>
    </source>
</evidence>
<dbReference type="InterPro" id="IPR033907">
    <property type="entry name" value="Endolysin_autolysin"/>
</dbReference>
<keyword evidence="6 7" id="KW-0326">Glycosidase</keyword>
<dbReference type="InterPro" id="IPR023347">
    <property type="entry name" value="Lysozyme_dom_sf"/>
</dbReference>
<dbReference type="Proteomes" id="UP000028826">
    <property type="component" value="Unassembled WGS sequence"/>
</dbReference>
<evidence type="ECO:0000256" key="8">
    <source>
        <dbReference type="SAM" id="Phobius"/>
    </source>
</evidence>
<keyword evidence="5" id="KW-1035">Host cytoplasm</keyword>
<keyword evidence="8" id="KW-0812">Transmembrane</keyword>
<name>A0A086Y0D3_9RHOB</name>
<protein>
    <recommendedName>
        <fullName evidence="7">Lysozyme</fullName>
        <ecNumber evidence="7">3.2.1.17</ecNumber>
    </recommendedName>
</protein>
<keyword evidence="2 7" id="KW-0929">Antimicrobial</keyword>
<keyword evidence="8" id="KW-1133">Transmembrane helix</keyword>
<sequence length="221" mass="23430">MMEITEETLHHLKRWEGLKLTAYPDPGSKDGQPWTIGYGHTSDAFLRVYKGQTITEAQADAALRHDAQEALDAIARHVTVPLTDNQAGALVSFVFNVGEGNFAKSTLLKKLNKGDYEAVPGELAKWVYNDGKRMEGLANRRAAEAGLWARGGFVASRGVAAAKPPLSVSLTKPETLAAGGGMLTGLAGLAAGEGPVQYALAAVMVLAALTGVYLLIRKARS</sequence>
<evidence type="ECO:0000256" key="7">
    <source>
        <dbReference type="RuleBase" id="RU003788"/>
    </source>
</evidence>
<dbReference type="eggNOG" id="COG3772">
    <property type="taxonomic scope" value="Bacteria"/>
</dbReference>
<dbReference type="GO" id="GO:0009253">
    <property type="term" value="P:peptidoglycan catabolic process"/>
    <property type="evidence" value="ECO:0007669"/>
    <property type="project" value="InterPro"/>
</dbReference>
<dbReference type="Pfam" id="PF00959">
    <property type="entry name" value="Phage_lysozyme"/>
    <property type="match status" value="1"/>
</dbReference>
<comment type="catalytic activity">
    <reaction evidence="1 7">
        <text>Hydrolysis of (1-&gt;4)-beta-linkages between N-acetylmuramic acid and N-acetyl-D-glucosamine residues in a peptidoglycan and between N-acetyl-D-glucosamine residues in chitodextrins.</text>
        <dbReference type="EC" id="3.2.1.17"/>
    </reaction>
</comment>
<dbReference type="STRING" id="195105.CN97_00640"/>
<evidence type="ECO:0000256" key="1">
    <source>
        <dbReference type="ARBA" id="ARBA00000632"/>
    </source>
</evidence>
<evidence type="ECO:0000313" key="9">
    <source>
        <dbReference type="EMBL" id="KFI27733.1"/>
    </source>
</evidence>
<dbReference type="GO" id="GO:0031640">
    <property type="term" value="P:killing of cells of another organism"/>
    <property type="evidence" value="ECO:0007669"/>
    <property type="project" value="UniProtKB-KW"/>
</dbReference>